<evidence type="ECO:0000256" key="2">
    <source>
        <dbReference type="ARBA" id="ARBA00001947"/>
    </source>
</evidence>
<proteinExistence type="inferred from homology"/>
<dbReference type="AlphaFoldDB" id="A0A5J5IKS6"/>
<dbReference type="GO" id="GO:0006508">
    <property type="term" value="P:proteolysis"/>
    <property type="evidence" value="ECO:0007669"/>
    <property type="project" value="UniProtKB-KW"/>
</dbReference>
<evidence type="ECO:0000259" key="12">
    <source>
        <dbReference type="Pfam" id="PF01433"/>
    </source>
</evidence>
<comment type="caution">
    <text evidence="14">The sequence shown here is derived from an EMBL/GenBank/DDBJ whole genome shotgun (WGS) entry which is preliminary data.</text>
</comment>
<keyword evidence="15" id="KW-1185">Reference proteome</keyword>
<dbReference type="GO" id="GO:0008270">
    <property type="term" value="F:zinc ion binding"/>
    <property type="evidence" value="ECO:0007669"/>
    <property type="project" value="InterPro"/>
</dbReference>
<dbReference type="SUPFAM" id="SSF55486">
    <property type="entry name" value="Metalloproteases ('zincins'), catalytic domain"/>
    <property type="match status" value="1"/>
</dbReference>
<dbReference type="InterPro" id="IPR042097">
    <property type="entry name" value="Aminopeptidase_N-like_N_sf"/>
</dbReference>
<keyword evidence="6" id="KW-0031">Aminopeptidase</keyword>
<dbReference type="InterPro" id="IPR014782">
    <property type="entry name" value="Peptidase_M1_dom"/>
</dbReference>
<evidence type="ECO:0000259" key="13">
    <source>
        <dbReference type="Pfam" id="PF17900"/>
    </source>
</evidence>
<dbReference type="PANTHER" id="PTHR11533:SF174">
    <property type="entry name" value="PUROMYCIN-SENSITIVE AMINOPEPTIDASE-RELATED"/>
    <property type="match status" value="1"/>
</dbReference>
<name>A0A5J5IKS6_9BACT</name>
<dbReference type="GO" id="GO:0070006">
    <property type="term" value="F:metalloaminopeptidase activity"/>
    <property type="evidence" value="ECO:0007669"/>
    <property type="project" value="TreeGrafter"/>
</dbReference>
<comment type="cofactor">
    <cofactor evidence="2">
        <name>Zn(2+)</name>
        <dbReference type="ChEBI" id="CHEBI:29105"/>
    </cofactor>
</comment>
<evidence type="ECO:0000256" key="10">
    <source>
        <dbReference type="ARBA" id="ARBA00022833"/>
    </source>
</evidence>
<evidence type="ECO:0000256" key="5">
    <source>
        <dbReference type="ARBA" id="ARBA00015611"/>
    </source>
</evidence>
<feature type="domain" description="Peptidase M1 membrane alanine aminopeptidase" evidence="12">
    <location>
        <begin position="245"/>
        <end position="451"/>
    </location>
</feature>
<dbReference type="Gene3D" id="1.10.390.10">
    <property type="entry name" value="Neutral Protease Domain 2"/>
    <property type="match status" value="1"/>
</dbReference>
<keyword evidence="10" id="KW-0862">Zinc</keyword>
<evidence type="ECO:0000256" key="8">
    <source>
        <dbReference type="ARBA" id="ARBA00022723"/>
    </source>
</evidence>
<dbReference type="InterPro" id="IPR050344">
    <property type="entry name" value="Peptidase_M1_aminopeptidases"/>
</dbReference>
<dbReference type="PRINTS" id="PR00756">
    <property type="entry name" value="ALADIPTASE"/>
</dbReference>
<accession>A0A5J5IKS6</accession>
<protein>
    <recommendedName>
        <fullName evidence="5">Aminopeptidase N</fullName>
        <ecNumber evidence="4">3.4.11.2</ecNumber>
    </recommendedName>
</protein>
<dbReference type="GO" id="GO:0016020">
    <property type="term" value="C:membrane"/>
    <property type="evidence" value="ECO:0007669"/>
    <property type="project" value="TreeGrafter"/>
</dbReference>
<reference evidence="14 15" key="1">
    <citation type="submission" date="2019-09" db="EMBL/GenBank/DDBJ databases">
        <title>Draft genome sequence of Ginsengibacter sp. BR5-29.</title>
        <authorList>
            <person name="Im W.-T."/>
        </authorList>
    </citation>
    <scope>NUCLEOTIDE SEQUENCE [LARGE SCALE GENOMIC DNA]</scope>
    <source>
        <strain evidence="14 15">BR5-29</strain>
    </source>
</reference>
<evidence type="ECO:0000256" key="9">
    <source>
        <dbReference type="ARBA" id="ARBA00022801"/>
    </source>
</evidence>
<evidence type="ECO:0000256" key="3">
    <source>
        <dbReference type="ARBA" id="ARBA00010136"/>
    </source>
</evidence>
<dbReference type="InterPro" id="IPR045357">
    <property type="entry name" value="Aminopeptidase_N-like_N"/>
</dbReference>
<evidence type="ECO:0000256" key="6">
    <source>
        <dbReference type="ARBA" id="ARBA00022438"/>
    </source>
</evidence>
<keyword evidence="9" id="KW-0378">Hydrolase</keyword>
<dbReference type="GO" id="GO:0005615">
    <property type="term" value="C:extracellular space"/>
    <property type="evidence" value="ECO:0007669"/>
    <property type="project" value="TreeGrafter"/>
</dbReference>
<dbReference type="Pfam" id="PF17900">
    <property type="entry name" value="Peptidase_M1_N"/>
    <property type="match status" value="1"/>
</dbReference>
<keyword evidence="8" id="KW-0479">Metal-binding</keyword>
<dbReference type="InterPro" id="IPR001930">
    <property type="entry name" value="Peptidase_M1"/>
</dbReference>
<dbReference type="CDD" id="cd09603">
    <property type="entry name" value="M1_APN_like"/>
    <property type="match status" value="1"/>
</dbReference>
<dbReference type="InterPro" id="IPR027268">
    <property type="entry name" value="Peptidase_M4/M1_CTD_sf"/>
</dbReference>
<dbReference type="EC" id="3.4.11.2" evidence="4"/>
<comment type="catalytic activity">
    <reaction evidence="1">
        <text>Release of an N-terminal amino acid, Xaa-|-Yaa- from a peptide, amide or arylamide. Xaa is preferably Ala, but may be most amino acids including Pro (slow action). When a terminal hydrophobic residue is followed by a prolyl residue, the two may be released as an intact Xaa-Pro dipeptide.</text>
        <dbReference type="EC" id="3.4.11.2"/>
    </reaction>
</comment>
<keyword evidence="7" id="KW-0645">Protease</keyword>
<organism evidence="14 15">
    <name type="scientific">Ginsengibacter hankyongi</name>
    <dbReference type="NCBI Taxonomy" id="2607284"/>
    <lineage>
        <taxon>Bacteria</taxon>
        <taxon>Pseudomonadati</taxon>
        <taxon>Bacteroidota</taxon>
        <taxon>Chitinophagia</taxon>
        <taxon>Chitinophagales</taxon>
        <taxon>Chitinophagaceae</taxon>
        <taxon>Ginsengibacter</taxon>
    </lineage>
</organism>
<comment type="similarity">
    <text evidence="3">Belongs to the peptidase M1 family.</text>
</comment>
<dbReference type="EMBL" id="VYQF01000001">
    <property type="protein sequence ID" value="KAA9041148.1"/>
    <property type="molecule type" value="Genomic_DNA"/>
</dbReference>
<evidence type="ECO:0000256" key="11">
    <source>
        <dbReference type="ARBA" id="ARBA00023049"/>
    </source>
</evidence>
<feature type="domain" description="Aminopeptidase N-like N-terminal" evidence="13">
    <location>
        <begin position="31"/>
        <end position="204"/>
    </location>
</feature>
<evidence type="ECO:0000256" key="4">
    <source>
        <dbReference type="ARBA" id="ARBA00012564"/>
    </source>
</evidence>
<dbReference type="SUPFAM" id="SSF63737">
    <property type="entry name" value="Leukotriene A4 hydrolase N-terminal domain"/>
    <property type="match status" value="1"/>
</dbReference>
<gene>
    <name evidence="14" type="ORF">FW778_03675</name>
</gene>
<dbReference type="Gene3D" id="2.60.40.1730">
    <property type="entry name" value="tricorn interacting facor f3 domain"/>
    <property type="match status" value="1"/>
</dbReference>
<dbReference type="PANTHER" id="PTHR11533">
    <property type="entry name" value="PROTEASE M1 ZINC METALLOPROTEASE"/>
    <property type="match status" value="1"/>
</dbReference>
<sequence>MREYCYLLFTFFLTISSHKLLSQNRAIDVRHYSFAISLNDSNNIIQGTAGIDFVAEQPSAMVYFDLRGFIDSTQKGMKVLHVLENNKSLKFTQDTDRVNIFFDSPLPLYAEKIISISYAGVPADGLIIDTNKFDHRTFFADNWPNRAHNWIPCNDHPADKASVEFMVTAPDHYQVIANGILEEETNMPNHLKLTHWKEDMVLPTKVMVIGVADFAVQLNSTINCIPITSWVFPENRDSGFAQYAVSKNILPFYENYIGPYPYKKLANVQSKTIFGGMENAGNIFYYQNSVAMDTFHSKHQRSIEELFAHETAHQWFGDEASEIDWPHLWLSEGFATYMTHLYMEHRYGTDTLKKGMKHDRDEVIAFYKKRKTPVVDTTAGKNLMQLLNDNTYQKGSWVLHMLRRKLGDEVFKKGIQTYYAAYKGKNASTDDFMHIMEKVSKQNLQLFFKQWLYNEGQPTLQGKWSYDVNKKVLNIVIHQTQNFVFQFPLEIAIKDGNKNVFKTIDFINRTINISMPLNFKPEAISLDPNINLLFQGGIQQEK</sequence>
<dbReference type="GO" id="GO:0016285">
    <property type="term" value="F:alanyl aminopeptidase activity"/>
    <property type="evidence" value="ECO:0007669"/>
    <property type="project" value="UniProtKB-EC"/>
</dbReference>
<keyword evidence="11" id="KW-0482">Metalloprotease</keyword>
<evidence type="ECO:0000256" key="7">
    <source>
        <dbReference type="ARBA" id="ARBA00022670"/>
    </source>
</evidence>
<evidence type="ECO:0000256" key="1">
    <source>
        <dbReference type="ARBA" id="ARBA00000098"/>
    </source>
</evidence>
<dbReference type="RefSeq" id="WP_150413237.1">
    <property type="nucleotide sequence ID" value="NZ_VYQF01000001.1"/>
</dbReference>
<dbReference type="GO" id="GO:0042277">
    <property type="term" value="F:peptide binding"/>
    <property type="evidence" value="ECO:0007669"/>
    <property type="project" value="TreeGrafter"/>
</dbReference>
<dbReference type="Proteomes" id="UP000326903">
    <property type="component" value="Unassembled WGS sequence"/>
</dbReference>
<dbReference type="GO" id="GO:0043171">
    <property type="term" value="P:peptide catabolic process"/>
    <property type="evidence" value="ECO:0007669"/>
    <property type="project" value="TreeGrafter"/>
</dbReference>
<dbReference type="GO" id="GO:0005737">
    <property type="term" value="C:cytoplasm"/>
    <property type="evidence" value="ECO:0007669"/>
    <property type="project" value="TreeGrafter"/>
</dbReference>
<dbReference type="Pfam" id="PF01433">
    <property type="entry name" value="Peptidase_M1"/>
    <property type="match status" value="1"/>
</dbReference>
<evidence type="ECO:0000313" key="14">
    <source>
        <dbReference type="EMBL" id="KAA9041148.1"/>
    </source>
</evidence>
<evidence type="ECO:0000313" key="15">
    <source>
        <dbReference type="Proteomes" id="UP000326903"/>
    </source>
</evidence>